<keyword evidence="3" id="KW-1185">Reference proteome</keyword>
<protein>
    <submittedName>
        <fullName evidence="2">Uncharacterized protein</fullName>
    </submittedName>
</protein>
<sequence>MDSILFYSILSLVLLLQVIFVTYLIYSFAAHLHELVWQDLCRRQFALNTIYFHEMQMSRFWANPEN</sequence>
<keyword evidence="1" id="KW-0812">Transmembrane</keyword>
<organism evidence="2 3">
    <name type="scientific">Necator americanus</name>
    <name type="common">Human hookworm</name>
    <dbReference type="NCBI Taxonomy" id="51031"/>
    <lineage>
        <taxon>Eukaryota</taxon>
        <taxon>Metazoa</taxon>
        <taxon>Ecdysozoa</taxon>
        <taxon>Nematoda</taxon>
        <taxon>Chromadorea</taxon>
        <taxon>Rhabditida</taxon>
        <taxon>Rhabditina</taxon>
        <taxon>Rhabditomorpha</taxon>
        <taxon>Strongyloidea</taxon>
        <taxon>Ancylostomatidae</taxon>
        <taxon>Bunostominae</taxon>
        <taxon>Necator</taxon>
    </lineage>
</organism>
<evidence type="ECO:0000313" key="3">
    <source>
        <dbReference type="Proteomes" id="UP001303046"/>
    </source>
</evidence>
<comment type="caution">
    <text evidence="2">The sequence shown here is derived from an EMBL/GenBank/DDBJ whole genome shotgun (WGS) entry which is preliminary data.</text>
</comment>
<gene>
    <name evidence="2" type="primary">Necator_chrI.g3607</name>
    <name evidence="2" type="ORF">RB195_007478</name>
</gene>
<reference evidence="2 3" key="1">
    <citation type="submission" date="2023-08" db="EMBL/GenBank/DDBJ databases">
        <title>A Necator americanus chromosomal reference genome.</title>
        <authorList>
            <person name="Ilik V."/>
            <person name="Petrzelkova K.J."/>
            <person name="Pardy F."/>
            <person name="Fuh T."/>
            <person name="Niatou-Singa F.S."/>
            <person name="Gouil Q."/>
            <person name="Baker L."/>
            <person name="Ritchie M.E."/>
            <person name="Jex A.R."/>
            <person name="Gazzola D."/>
            <person name="Li H."/>
            <person name="Toshio Fujiwara R."/>
            <person name="Zhan B."/>
            <person name="Aroian R.V."/>
            <person name="Pafco B."/>
            <person name="Schwarz E.M."/>
        </authorList>
    </citation>
    <scope>NUCLEOTIDE SEQUENCE [LARGE SCALE GENOMIC DNA]</scope>
    <source>
        <strain evidence="2 3">Aroian</strain>
        <tissue evidence="2">Whole animal</tissue>
    </source>
</reference>
<dbReference type="Proteomes" id="UP001303046">
    <property type="component" value="Unassembled WGS sequence"/>
</dbReference>
<proteinExistence type="predicted"/>
<evidence type="ECO:0000313" key="2">
    <source>
        <dbReference type="EMBL" id="KAK6731034.1"/>
    </source>
</evidence>
<feature type="transmembrane region" description="Helical" evidence="1">
    <location>
        <begin position="6"/>
        <end position="26"/>
    </location>
</feature>
<keyword evidence="1" id="KW-1133">Transmembrane helix</keyword>
<dbReference type="EMBL" id="JAVFWL010000001">
    <property type="protein sequence ID" value="KAK6731034.1"/>
    <property type="molecule type" value="Genomic_DNA"/>
</dbReference>
<keyword evidence="1" id="KW-0472">Membrane</keyword>
<evidence type="ECO:0000256" key="1">
    <source>
        <dbReference type="SAM" id="Phobius"/>
    </source>
</evidence>
<accession>A0ABR1BXG0</accession>
<name>A0ABR1BXG0_NECAM</name>